<feature type="binding site" evidence="5">
    <location>
        <position position="208"/>
    </location>
    <ligand>
        <name>Fe cation</name>
        <dbReference type="ChEBI" id="CHEBI:24875"/>
        <note>catalytic</note>
    </ligand>
</feature>
<evidence type="ECO:0000256" key="5">
    <source>
        <dbReference type="PIRSR" id="PIRSR604294-1"/>
    </source>
</evidence>
<comment type="similarity">
    <text evidence="1">Belongs to the carotenoid oxygenase family.</text>
</comment>
<gene>
    <name evidence="6" type="ORF">QOR41_02615</name>
</gene>
<dbReference type="PANTHER" id="PTHR10543">
    <property type="entry name" value="BETA-CAROTENE DIOXYGENASE"/>
    <property type="match status" value="1"/>
</dbReference>
<evidence type="ECO:0000313" key="6">
    <source>
        <dbReference type="EMBL" id="MDK1682764.1"/>
    </source>
</evidence>
<evidence type="ECO:0000256" key="2">
    <source>
        <dbReference type="ARBA" id="ARBA00022723"/>
    </source>
</evidence>
<feature type="binding site" evidence="5">
    <location>
        <position position="496"/>
    </location>
    <ligand>
        <name>Fe cation</name>
        <dbReference type="ChEBI" id="CHEBI:24875"/>
        <note>catalytic</note>
    </ligand>
</feature>
<dbReference type="InterPro" id="IPR004294">
    <property type="entry name" value="Carotenoid_Oase"/>
</dbReference>
<keyword evidence="4 5" id="KW-0408">Iron</keyword>
<keyword evidence="2 5" id="KW-0479">Metal-binding</keyword>
<sequence length="503" mass="57562">MANNKGANNNAVTPSVDYPRFTQFKSKFNTYRQKVMGLGVSWLRRRSKDSAKNLSTAKAENPYLHGIFGPVNEVEKREFKVMGEIPQHLTGLLLRIGPNPIHVENQDAYHWFTGDGMLHALKIEQGQAVWFKSHYIETDAVQKQKNKPVKAGFRRGPGDVVNTNAFYHANKIWASVEAGTLPARLDLNLNTEEHRLFNTDADLPFTAHPHKDNNTGYLHAVCYDALDIKHAYYEVIDEQGCLVHWTKIPVQHGPMIHDCAITKQDVLIFDLPVTFSFKQLLKGNPLPYEWNEKHAARIGILPKYGHADEVQWIAIDPCFIFHAANAYRNDQQQIILDVVVHRHMFKKSYQGPFEQQNTQLQRWTIDPKQNTVDQQILDVQAQEFPRIDERYTAEQHRYIYSVSFDPATMSKANHLICHDLQTREKTTYEFGDQWVTGEVVFIPESTDAPEGEGHLLCYVHHIHQESSKVVILKAQGLNIQPQAEVLLGVHVPLGFHGNWVDLS</sequence>
<evidence type="ECO:0000256" key="4">
    <source>
        <dbReference type="ARBA" id="ARBA00023004"/>
    </source>
</evidence>
<dbReference type="RefSeq" id="WP_284066282.1">
    <property type="nucleotide sequence ID" value="NZ_JASKNE010000001.1"/>
</dbReference>
<accession>A0AAW6ULD7</accession>
<reference evidence="6" key="1">
    <citation type="submission" date="2023-04" db="EMBL/GenBank/DDBJ databases">
        <title>The environmental microbiomes in feedlot watering bowls are a reservoir of florfenicol resistance for bovine respiratory disease pathogens.</title>
        <authorList>
            <person name="Kos D.W."/>
            <person name="Ruzzini A.C."/>
            <person name="Schreiner B."/>
            <person name="Jelinski M.D."/>
        </authorList>
    </citation>
    <scope>NUCLEOTIDE SEQUENCE</scope>
    <source>
        <strain evidence="6">WB3</strain>
    </source>
</reference>
<evidence type="ECO:0000256" key="1">
    <source>
        <dbReference type="ARBA" id="ARBA00006787"/>
    </source>
</evidence>
<dbReference type="Pfam" id="PF03055">
    <property type="entry name" value="RPE65"/>
    <property type="match status" value="1"/>
</dbReference>
<feature type="binding site" evidence="5">
    <location>
        <position position="257"/>
    </location>
    <ligand>
        <name>Fe cation</name>
        <dbReference type="ChEBI" id="CHEBI:24875"/>
        <note>catalytic</note>
    </ligand>
</feature>
<keyword evidence="3" id="KW-0560">Oxidoreductase</keyword>
<feature type="binding site" evidence="5">
    <location>
        <position position="322"/>
    </location>
    <ligand>
        <name>Fe cation</name>
        <dbReference type="ChEBI" id="CHEBI:24875"/>
        <note>catalytic</note>
    </ligand>
</feature>
<organism evidence="6 7">
    <name type="scientific">Acinetobacter terrestris</name>
    <dbReference type="NCBI Taxonomy" id="2529843"/>
    <lineage>
        <taxon>Bacteria</taxon>
        <taxon>Pseudomonadati</taxon>
        <taxon>Pseudomonadota</taxon>
        <taxon>Gammaproteobacteria</taxon>
        <taxon>Moraxellales</taxon>
        <taxon>Moraxellaceae</taxon>
        <taxon>Acinetobacter</taxon>
        <taxon>Acinetobacter Taxon 24</taxon>
    </lineage>
</organism>
<dbReference type="GO" id="GO:0016121">
    <property type="term" value="P:carotene catabolic process"/>
    <property type="evidence" value="ECO:0007669"/>
    <property type="project" value="TreeGrafter"/>
</dbReference>
<dbReference type="PANTHER" id="PTHR10543:SF89">
    <property type="entry name" value="CAROTENOID 9,10(9',10')-CLEAVAGE DIOXYGENASE 1"/>
    <property type="match status" value="1"/>
</dbReference>
<name>A0AAW6ULD7_9GAMM</name>
<evidence type="ECO:0000313" key="7">
    <source>
        <dbReference type="Proteomes" id="UP001241935"/>
    </source>
</evidence>
<comment type="caution">
    <text evidence="6">The sequence shown here is derived from an EMBL/GenBank/DDBJ whole genome shotgun (WGS) entry which is preliminary data.</text>
</comment>
<dbReference type="AlphaFoldDB" id="A0AAW6ULD7"/>
<dbReference type="Proteomes" id="UP001241935">
    <property type="component" value="Unassembled WGS sequence"/>
</dbReference>
<comment type="cofactor">
    <cofactor evidence="5">
        <name>Fe(2+)</name>
        <dbReference type="ChEBI" id="CHEBI:29033"/>
    </cofactor>
    <text evidence="5">Binds 1 Fe(2+) ion per subunit.</text>
</comment>
<evidence type="ECO:0000256" key="3">
    <source>
        <dbReference type="ARBA" id="ARBA00023002"/>
    </source>
</evidence>
<dbReference type="GO" id="GO:0046872">
    <property type="term" value="F:metal ion binding"/>
    <property type="evidence" value="ECO:0007669"/>
    <property type="project" value="UniProtKB-KW"/>
</dbReference>
<dbReference type="GO" id="GO:0010436">
    <property type="term" value="F:carotenoid dioxygenase activity"/>
    <property type="evidence" value="ECO:0007669"/>
    <property type="project" value="TreeGrafter"/>
</dbReference>
<proteinExistence type="inferred from homology"/>
<protein>
    <submittedName>
        <fullName evidence="6">Carotenoid oxygenase family protein</fullName>
    </submittedName>
</protein>
<dbReference type="EMBL" id="JASKNE010000001">
    <property type="protein sequence ID" value="MDK1682764.1"/>
    <property type="molecule type" value="Genomic_DNA"/>
</dbReference>